<keyword evidence="1" id="KW-0472">Membrane</keyword>
<organism evidence="2 3">
    <name type="scientific">Portunus trituberculatus</name>
    <name type="common">Swimming crab</name>
    <name type="synonym">Neptunus trituberculatus</name>
    <dbReference type="NCBI Taxonomy" id="210409"/>
    <lineage>
        <taxon>Eukaryota</taxon>
        <taxon>Metazoa</taxon>
        <taxon>Ecdysozoa</taxon>
        <taxon>Arthropoda</taxon>
        <taxon>Crustacea</taxon>
        <taxon>Multicrustacea</taxon>
        <taxon>Malacostraca</taxon>
        <taxon>Eumalacostraca</taxon>
        <taxon>Eucarida</taxon>
        <taxon>Decapoda</taxon>
        <taxon>Pleocyemata</taxon>
        <taxon>Brachyura</taxon>
        <taxon>Eubrachyura</taxon>
        <taxon>Portunoidea</taxon>
        <taxon>Portunidae</taxon>
        <taxon>Portuninae</taxon>
        <taxon>Portunus</taxon>
    </lineage>
</organism>
<evidence type="ECO:0000313" key="3">
    <source>
        <dbReference type="Proteomes" id="UP000324222"/>
    </source>
</evidence>
<name>A0A5B7IJR2_PORTR</name>
<sequence length="69" mass="8114">MIGYFNNLPNESHLSPAVIHLVYHYIITSIHYTLLMELQRSNRRELERTSLGCGYLKDMEMKEAEEKEG</sequence>
<protein>
    <submittedName>
        <fullName evidence="2">Uncharacterized protein</fullName>
    </submittedName>
</protein>
<dbReference type="AlphaFoldDB" id="A0A5B7IJR2"/>
<keyword evidence="3" id="KW-1185">Reference proteome</keyword>
<dbReference type="Proteomes" id="UP000324222">
    <property type="component" value="Unassembled WGS sequence"/>
</dbReference>
<proteinExistence type="predicted"/>
<evidence type="ECO:0000256" key="1">
    <source>
        <dbReference type="SAM" id="Phobius"/>
    </source>
</evidence>
<comment type="caution">
    <text evidence="2">The sequence shown here is derived from an EMBL/GenBank/DDBJ whole genome shotgun (WGS) entry which is preliminary data.</text>
</comment>
<accession>A0A5B7IJR2</accession>
<keyword evidence="1" id="KW-0812">Transmembrane</keyword>
<gene>
    <name evidence="2" type="ORF">E2C01_075302</name>
</gene>
<reference evidence="2 3" key="1">
    <citation type="submission" date="2019-05" db="EMBL/GenBank/DDBJ databases">
        <title>Another draft genome of Portunus trituberculatus and its Hox gene families provides insights of decapod evolution.</title>
        <authorList>
            <person name="Jeong J.-H."/>
            <person name="Song I."/>
            <person name="Kim S."/>
            <person name="Choi T."/>
            <person name="Kim D."/>
            <person name="Ryu S."/>
            <person name="Kim W."/>
        </authorList>
    </citation>
    <scope>NUCLEOTIDE SEQUENCE [LARGE SCALE GENOMIC DNA]</scope>
    <source>
        <tissue evidence="2">Muscle</tissue>
    </source>
</reference>
<keyword evidence="1" id="KW-1133">Transmembrane helix</keyword>
<feature type="transmembrane region" description="Helical" evidence="1">
    <location>
        <begin position="17"/>
        <end position="35"/>
    </location>
</feature>
<dbReference type="EMBL" id="VSRR010054809">
    <property type="protein sequence ID" value="MPC80714.1"/>
    <property type="molecule type" value="Genomic_DNA"/>
</dbReference>
<evidence type="ECO:0000313" key="2">
    <source>
        <dbReference type="EMBL" id="MPC80714.1"/>
    </source>
</evidence>